<dbReference type="OrthoDB" id="2284791at2759"/>
<dbReference type="AlphaFoldDB" id="A0A1X2GUV7"/>
<name>A0A1X2GUV7_9FUNG</name>
<evidence type="ECO:0000313" key="1">
    <source>
        <dbReference type="EMBL" id="ORX61769.1"/>
    </source>
</evidence>
<dbReference type="EMBL" id="MCGT01000003">
    <property type="protein sequence ID" value="ORX61769.1"/>
    <property type="molecule type" value="Genomic_DNA"/>
</dbReference>
<dbReference type="Proteomes" id="UP000242146">
    <property type="component" value="Unassembled WGS sequence"/>
</dbReference>
<gene>
    <name evidence="1" type="ORF">DM01DRAFT_1129150</name>
</gene>
<evidence type="ECO:0000313" key="2">
    <source>
        <dbReference type="Proteomes" id="UP000242146"/>
    </source>
</evidence>
<accession>A0A1X2GUV7</accession>
<organism evidence="1 2">
    <name type="scientific">Hesseltinella vesiculosa</name>
    <dbReference type="NCBI Taxonomy" id="101127"/>
    <lineage>
        <taxon>Eukaryota</taxon>
        <taxon>Fungi</taxon>
        <taxon>Fungi incertae sedis</taxon>
        <taxon>Mucoromycota</taxon>
        <taxon>Mucoromycotina</taxon>
        <taxon>Mucoromycetes</taxon>
        <taxon>Mucorales</taxon>
        <taxon>Cunninghamellaceae</taxon>
        <taxon>Hesseltinella</taxon>
    </lineage>
</organism>
<sequence>MKQKHSWVVTNKTSQAYTMLTMVEYVVENMSLWSLNSTESETTFYRQLASILDAVLQSTAIYMADGDTTLTVTKNMVELNKAVFNTDKLTQSYGCKIDLIFRVRFKNDDRYRVKRMEATNSVKRRSG</sequence>
<proteinExistence type="predicted"/>
<comment type="caution">
    <text evidence="1">The sequence shown here is derived from an EMBL/GenBank/DDBJ whole genome shotgun (WGS) entry which is preliminary data.</text>
</comment>
<keyword evidence="2" id="KW-1185">Reference proteome</keyword>
<protein>
    <submittedName>
        <fullName evidence="1">Uncharacterized protein</fullName>
    </submittedName>
</protein>
<reference evidence="1 2" key="1">
    <citation type="submission" date="2016-07" db="EMBL/GenBank/DDBJ databases">
        <title>Pervasive Adenine N6-methylation of Active Genes in Fungi.</title>
        <authorList>
            <consortium name="DOE Joint Genome Institute"/>
            <person name="Mondo S.J."/>
            <person name="Dannebaum R.O."/>
            <person name="Kuo R.C."/>
            <person name="Labutti K."/>
            <person name="Haridas S."/>
            <person name="Kuo A."/>
            <person name="Salamov A."/>
            <person name="Ahrendt S.R."/>
            <person name="Lipzen A."/>
            <person name="Sullivan W."/>
            <person name="Andreopoulos W.B."/>
            <person name="Clum A."/>
            <person name="Lindquist E."/>
            <person name="Daum C."/>
            <person name="Ramamoorthy G.K."/>
            <person name="Gryganskyi A."/>
            <person name="Culley D."/>
            <person name="Magnuson J.K."/>
            <person name="James T.Y."/>
            <person name="O'Malley M.A."/>
            <person name="Stajich J.E."/>
            <person name="Spatafora J.W."/>
            <person name="Visel A."/>
            <person name="Grigoriev I.V."/>
        </authorList>
    </citation>
    <scope>NUCLEOTIDE SEQUENCE [LARGE SCALE GENOMIC DNA]</scope>
    <source>
        <strain evidence="1 2">NRRL 3301</strain>
    </source>
</reference>